<dbReference type="EMBL" id="BSFI01000007">
    <property type="protein sequence ID" value="GLK68250.1"/>
    <property type="molecule type" value="Genomic_DNA"/>
</dbReference>
<keyword evidence="2" id="KW-1185">Reference proteome</keyword>
<name>A0A9W6IZZ0_9HYPH</name>
<proteinExistence type="predicted"/>
<dbReference type="AlphaFoldDB" id="A0A9W6IZZ0"/>
<sequence length="114" mass="12112">MTSVRRNLADVAALCVWLDTTQAVTAMFHVIENAQAAASRSFVPGANFAGDLNDDFDSTSSQEDYSSTDIDIVDDSLLNTAPHNAIERQLLNGDMIGLALMSGAILWSAMGAFG</sequence>
<reference evidence="1" key="2">
    <citation type="submission" date="2023-01" db="EMBL/GenBank/DDBJ databases">
        <authorList>
            <person name="Sun Q."/>
            <person name="Evtushenko L."/>
        </authorList>
    </citation>
    <scope>NUCLEOTIDE SEQUENCE</scope>
    <source>
        <strain evidence="1">VKM B-2347</strain>
    </source>
</reference>
<reference evidence="1" key="1">
    <citation type="journal article" date="2014" name="Int. J. Syst. Evol. Microbiol.">
        <title>Complete genome sequence of Corynebacterium casei LMG S-19264T (=DSM 44701T), isolated from a smear-ripened cheese.</title>
        <authorList>
            <consortium name="US DOE Joint Genome Institute (JGI-PGF)"/>
            <person name="Walter F."/>
            <person name="Albersmeier A."/>
            <person name="Kalinowski J."/>
            <person name="Ruckert C."/>
        </authorList>
    </citation>
    <scope>NUCLEOTIDE SEQUENCE</scope>
    <source>
        <strain evidence="1">VKM B-2347</strain>
    </source>
</reference>
<evidence type="ECO:0000313" key="2">
    <source>
        <dbReference type="Proteomes" id="UP001143372"/>
    </source>
</evidence>
<dbReference type="RefSeq" id="WP_271168470.1">
    <property type="nucleotide sequence ID" value="NZ_BSFI01000007.1"/>
</dbReference>
<organism evidence="1 2">
    <name type="scientific">Hansschlegelia plantiphila</name>
    <dbReference type="NCBI Taxonomy" id="374655"/>
    <lineage>
        <taxon>Bacteria</taxon>
        <taxon>Pseudomonadati</taxon>
        <taxon>Pseudomonadota</taxon>
        <taxon>Alphaproteobacteria</taxon>
        <taxon>Hyphomicrobiales</taxon>
        <taxon>Methylopilaceae</taxon>
        <taxon>Hansschlegelia</taxon>
    </lineage>
</organism>
<comment type="caution">
    <text evidence="1">The sequence shown here is derived from an EMBL/GenBank/DDBJ whole genome shotgun (WGS) entry which is preliminary data.</text>
</comment>
<gene>
    <name evidence="1" type="ORF">GCM10008179_18880</name>
</gene>
<accession>A0A9W6IZZ0</accession>
<protein>
    <submittedName>
        <fullName evidence="1">Uncharacterized protein</fullName>
    </submittedName>
</protein>
<evidence type="ECO:0000313" key="1">
    <source>
        <dbReference type="EMBL" id="GLK68250.1"/>
    </source>
</evidence>
<dbReference type="Proteomes" id="UP001143372">
    <property type="component" value="Unassembled WGS sequence"/>
</dbReference>